<keyword evidence="5" id="KW-0496">Mitochondrion</keyword>
<dbReference type="GO" id="GO:0015031">
    <property type="term" value="P:protein transport"/>
    <property type="evidence" value="ECO:0007669"/>
    <property type="project" value="UniProtKB-KW"/>
</dbReference>
<accession>H8ZBR6</accession>
<gene>
    <name evidence="7" type="ORF">NERG_01015</name>
    <name evidence="8" type="ORF">NESG_01136</name>
</gene>
<reference evidence="8 9" key="3">
    <citation type="journal article" date="2014" name="Genome Announc.">
        <title>Genome Sequence of the Microsporidian Species Nematocida sp1 Strain ERTm6 (ATCC PRA-372).</title>
        <authorList>
            <person name="Bakowski M.A."/>
            <person name="Priest M."/>
            <person name="Young S."/>
            <person name="Cuomo C.A."/>
            <person name="Troemel E.R."/>
        </authorList>
    </citation>
    <scope>NUCLEOTIDE SEQUENCE [LARGE SCALE GENOMIC DNA]</scope>
    <source>
        <strain evidence="8 9">ERTm6</strain>
    </source>
</reference>
<dbReference type="GO" id="GO:0005743">
    <property type="term" value="C:mitochondrial inner membrane"/>
    <property type="evidence" value="ECO:0007669"/>
    <property type="project" value="UniProtKB-SubCell"/>
</dbReference>
<keyword evidence="9" id="KW-1185">Reference proteome</keyword>
<name>H8ZBR6_NEMA1</name>
<dbReference type="EMBL" id="AKIJ01000003">
    <property type="protein sequence ID" value="KFG26024.1"/>
    <property type="molecule type" value="Genomic_DNA"/>
</dbReference>
<keyword evidence="4 5" id="KW-0811">Translocation</keyword>
<comment type="domain">
    <text evidence="5">The twin CX3C motif contains 4 conserved Cys residues that form 2 disulfide bonds in the mitochondrial intermembrane space.</text>
</comment>
<comment type="subcellular location">
    <subcellularLocation>
        <location evidence="5">Mitochondrion inner membrane</location>
        <topology evidence="5">Peripheral membrane protein</topology>
        <orientation evidence="5">Intermembrane side</orientation>
    </subcellularLocation>
</comment>
<dbReference type="SUPFAM" id="SSF144122">
    <property type="entry name" value="Tim10-like"/>
    <property type="match status" value="1"/>
</dbReference>
<proteinExistence type="inferred from homology"/>
<evidence type="ECO:0000259" key="6">
    <source>
        <dbReference type="Pfam" id="PF02953"/>
    </source>
</evidence>
<reference evidence="7" key="1">
    <citation type="submission" date="2011-03" db="EMBL/GenBank/DDBJ databases">
        <title>The Genome Sequence of Nematocida sp1 strain ERTm2.</title>
        <authorList>
            <consortium name="The Broad Institute Genome Sequencing Platform"/>
            <consortium name="The Broad Institute Genome Sequencing Center for Infectious Disease"/>
            <person name="Cuomo C."/>
            <person name="Troemel E."/>
            <person name="Young S.K."/>
            <person name="Zeng Q."/>
            <person name="Gargeya S."/>
            <person name="Fitzgerald M."/>
            <person name="Haas B."/>
            <person name="Abouelleil A."/>
            <person name="Alvarado L."/>
            <person name="Arachchi H.M."/>
            <person name="Berlin A."/>
            <person name="Brown A."/>
            <person name="Chapman S.B."/>
            <person name="Chen Z."/>
            <person name="Dunbar C."/>
            <person name="Freedman E."/>
            <person name="Gearin G."/>
            <person name="Gellesch M."/>
            <person name="Goldberg J."/>
            <person name="Griggs A."/>
            <person name="Gujja S."/>
            <person name="Heilman E.R."/>
            <person name="Heiman D."/>
            <person name="Howarth C."/>
            <person name="Larson L."/>
            <person name="Lui A."/>
            <person name="MacDonald P.J.P."/>
            <person name="Mehta T."/>
            <person name="Montmayeur A."/>
            <person name="Murphy C."/>
            <person name="Neiman D."/>
            <person name="Pearson M."/>
            <person name="Priest M."/>
            <person name="Roberts A."/>
            <person name="Saif S."/>
            <person name="Shea T."/>
            <person name="Shenoy N."/>
            <person name="Sisk P."/>
            <person name="Stolte C."/>
            <person name="Sykes S."/>
            <person name="White J."/>
            <person name="Yandava C."/>
            <person name="Wortman J."/>
            <person name="Nusbaum C."/>
            <person name="Birren B."/>
        </authorList>
    </citation>
    <scope>NUCLEOTIDE SEQUENCE</scope>
    <source>
        <strain evidence="7">ERTm2</strain>
    </source>
</reference>
<dbReference type="EMBL" id="JH604634">
    <property type="protein sequence ID" value="EHY66319.1"/>
    <property type="molecule type" value="Genomic_DNA"/>
</dbReference>
<evidence type="ECO:0000256" key="5">
    <source>
        <dbReference type="RuleBase" id="RU367043"/>
    </source>
</evidence>
<dbReference type="Gene3D" id="1.10.287.810">
    <property type="entry name" value="Mitochondrial import inner membrane translocase subunit tim13 like domains"/>
    <property type="match status" value="1"/>
</dbReference>
<organism evidence="7">
    <name type="scientific">Nematocida ausubeli (strain ATCC PRA-371 / ERTm2)</name>
    <name type="common">Nematode killer fungus</name>
    <dbReference type="NCBI Taxonomy" id="1913371"/>
    <lineage>
        <taxon>Eukaryota</taxon>
        <taxon>Fungi</taxon>
        <taxon>Fungi incertae sedis</taxon>
        <taxon>Microsporidia</taxon>
        <taxon>Nematocida</taxon>
    </lineage>
</organism>
<evidence type="ECO:0000313" key="7">
    <source>
        <dbReference type="EMBL" id="EHY66319.1"/>
    </source>
</evidence>
<keyword evidence="5" id="KW-0813">Transport</keyword>
<dbReference type="Pfam" id="PF02953">
    <property type="entry name" value="zf-Tim10_DDP"/>
    <property type="match status" value="1"/>
</dbReference>
<reference evidence="8" key="2">
    <citation type="submission" date="2012-10" db="EMBL/GenBank/DDBJ databases">
        <authorList>
            <consortium name="The Broad Institute Genome Sequencing Platform"/>
            <consortium name="The Broad Institute Genome Sequencing Center for Infectious Disease"/>
            <person name="Cuomo C."/>
            <person name="Troemel E."/>
            <person name="Walker B."/>
            <person name="Young S.K."/>
            <person name="Zeng Q."/>
            <person name="Gargeya S."/>
            <person name="Fitzgerald M."/>
            <person name="Haas B."/>
            <person name="Abouelleil A."/>
            <person name="Alvarado L."/>
            <person name="Arachchi H.M."/>
            <person name="Berlin A.M."/>
            <person name="Chapman S.B."/>
            <person name="Goldberg J."/>
            <person name="Griggs A."/>
            <person name="Gujja S."/>
            <person name="Hansen M."/>
            <person name="Howarth C."/>
            <person name="Imamovic A."/>
            <person name="Larimer J."/>
            <person name="McCowan C."/>
            <person name="Murphy C."/>
            <person name="Neiman D."/>
            <person name="Pearson M."/>
            <person name="Priest M."/>
            <person name="Roberts A."/>
            <person name="Saif S."/>
            <person name="Shea T."/>
            <person name="Sisk P."/>
            <person name="Sykes S."/>
            <person name="Wortman J."/>
            <person name="Nusbaum C."/>
            <person name="Birren B."/>
        </authorList>
    </citation>
    <scope>NUCLEOTIDE SEQUENCE</scope>
    <source>
        <strain evidence="8">ERTm6</strain>
    </source>
</reference>
<evidence type="ECO:0000256" key="4">
    <source>
        <dbReference type="ARBA" id="ARBA00023010"/>
    </source>
</evidence>
<evidence type="ECO:0000256" key="2">
    <source>
        <dbReference type="ARBA" id="ARBA00022792"/>
    </source>
</evidence>
<keyword evidence="2 5" id="KW-0472">Membrane</keyword>
<keyword evidence="5" id="KW-1015">Disulfide bond</keyword>
<evidence type="ECO:0000256" key="1">
    <source>
        <dbReference type="ARBA" id="ARBA00006720"/>
    </source>
</evidence>
<sequence length="84" mass="9751">MLTSVWRWVSRQNTAQEDLKMFFEETTNMCFDECVKASKYQFMGKPAGSLSKKEQACVKSCTLKKIKLFLEVEDAILKKVHPIK</sequence>
<evidence type="ECO:0000313" key="9">
    <source>
        <dbReference type="Proteomes" id="UP000054524"/>
    </source>
</evidence>
<dbReference type="HOGENOM" id="CLU_173480_0_0_1"/>
<keyword evidence="2 5" id="KW-0999">Mitochondrion inner membrane</keyword>
<comment type="similarity">
    <text evidence="1 5">Belongs to the small Tim family.</text>
</comment>
<dbReference type="Proteomes" id="UP000054524">
    <property type="component" value="Unassembled WGS sequence"/>
</dbReference>
<dbReference type="InterPro" id="IPR004217">
    <property type="entry name" value="Tim10-like"/>
</dbReference>
<keyword evidence="5" id="KW-0143">Chaperone</keyword>
<dbReference type="Proteomes" id="UP000005622">
    <property type="component" value="Unassembled WGS sequence"/>
</dbReference>
<dbReference type="AlphaFoldDB" id="H8ZBR6"/>
<comment type="subunit">
    <text evidence="5">Heterohexamer.</text>
</comment>
<comment type="function">
    <text evidence="5">Mitochondrial intermembrane chaperone that participates in the import and insertion of some multi-pass transmembrane proteins into the mitochondrial inner membrane. Also required for the transfer of beta-barrel precursors from the TOM complex to the sorting and assembly machinery (SAM complex) of the outer membrane. Acts as a chaperone-like protein that protects the hydrophobic precursors from aggregation and guide them through the mitochondrial intermembrane space.</text>
</comment>
<keyword evidence="3 5" id="KW-0653">Protein transport</keyword>
<protein>
    <recommendedName>
        <fullName evidence="5">Mitochondrial import inner membrane translocase subunit</fullName>
    </recommendedName>
</protein>
<evidence type="ECO:0000313" key="8">
    <source>
        <dbReference type="EMBL" id="KFG26024.1"/>
    </source>
</evidence>
<evidence type="ECO:0000256" key="3">
    <source>
        <dbReference type="ARBA" id="ARBA00022927"/>
    </source>
</evidence>
<feature type="domain" description="Tim10-like" evidence="6">
    <location>
        <begin position="11"/>
        <end position="69"/>
    </location>
</feature>
<accession>A0A086J1K6</accession>
<dbReference type="InterPro" id="IPR035427">
    <property type="entry name" value="Tim10-like_dom_sf"/>
</dbReference>
<dbReference type="OrthoDB" id="7813104at2759"/>